<gene>
    <name evidence="2" type="ORF">D7193_27185</name>
</gene>
<dbReference type="EMBL" id="RBAN01000005">
    <property type="protein sequence ID" value="RKN52226.1"/>
    <property type="molecule type" value="Genomic_DNA"/>
</dbReference>
<name>A0A3A9ZY17_9ACTN</name>
<comment type="caution">
    <text evidence="2">The sequence shown here is derived from an EMBL/GenBank/DDBJ whole genome shotgun (WGS) entry which is preliminary data.</text>
</comment>
<keyword evidence="3" id="KW-1185">Reference proteome</keyword>
<feature type="transmembrane region" description="Helical" evidence="1">
    <location>
        <begin position="122"/>
        <end position="141"/>
    </location>
</feature>
<feature type="transmembrane region" description="Helical" evidence="1">
    <location>
        <begin position="172"/>
        <end position="192"/>
    </location>
</feature>
<protein>
    <submittedName>
        <fullName evidence="2">DUF1275 domain-containing protein</fullName>
    </submittedName>
</protein>
<evidence type="ECO:0000313" key="2">
    <source>
        <dbReference type="EMBL" id="RKN52226.1"/>
    </source>
</evidence>
<dbReference type="Pfam" id="PF06912">
    <property type="entry name" value="DUF1275"/>
    <property type="match status" value="1"/>
</dbReference>
<dbReference type="Proteomes" id="UP000279968">
    <property type="component" value="Unassembled WGS sequence"/>
</dbReference>
<organism evidence="2 3">
    <name type="scientific">Micromonospora costi</name>
    <dbReference type="NCBI Taxonomy" id="1530042"/>
    <lineage>
        <taxon>Bacteria</taxon>
        <taxon>Bacillati</taxon>
        <taxon>Actinomycetota</taxon>
        <taxon>Actinomycetes</taxon>
        <taxon>Micromonosporales</taxon>
        <taxon>Micromonosporaceae</taxon>
        <taxon>Micromonospora</taxon>
    </lineage>
</organism>
<keyword evidence="1" id="KW-0812">Transmembrane</keyword>
<sequence>MRRTICEGQPTVARTQPDVRFRTPTAVPEALLRRRHALVVVLTFLTGSADAVGFLSLGGAFSSVMTGNMVLLGLSAGREDAELAVTSGCAILSFVVGVLAGARVAGVARPGDPVWPRPVTRALLLELAVFLVFLVVWEVNLPDHSDNVDLALLLLSAAALGVQSSAVQRFGVPGLSSTYLTGTLTSLIGGVAARSPWHTLRPRIQILAALMTGAAVGALVAVHLPVWAPVLLLVPLVTVVAVSARMPQHPTVEAPDAP</sequence>
<evidence type="ECO:0000256" key="1">
    <source>
        <dbReference type="SAM" id="Phobius"/>
    </source>
</evidence>
<dbReference type="PANTHER" id="PTHR37314">
    <property type="entry name" value="SLR0142 PROTEIN"/>
    <property type="match status" value="1"/>
</dbReference>
<reference evidence="2 3" key="1">
    <citation type="journal article" date="2015" name="Int. J. Syst. Evol. Microbiol.">
        <title>Micromonospora costi sp. nov., isolated from a leaf of Costus speciosus.</title>
        <authorList>
            <person name="Thawai C."/>
        </authorList>
    </citation>
    <scope>NUCLEOTIDE SEQUENCE [LARGE SCALE GENOMIC DNA]</scope>
    <source>
        <strain evidence="2 3">CS1-12</strain>
    </source>
</reference>
<dbReference type="AlphaFoldDB" id="A0A3A9ZY17"/>
<dbReference type="InterPro" id="IPR010699">
    <property type="entry name" value="DUF1275"/>
</dbReference>
<proteinExistence type="predicted"/>
<keyword evidence="1" id="KW-1133">Transmembrane helix</keyword>
<evidence type="ECO:0000313" key="3">
    <source>
        <dbReference type="Proteomes" id="UP000279968"/>
    </source>
</evidence>
<accession>A0A3A9ZY17</accession>
<dbReference type="PANTHER" id="PTHR37314:SF4">
    <property type="entry name" value="UPF0700 TRANSMEMBRANE PROTEIN YOAK"/>
    <property type="match status" value="1"/>
</dbReference>
<feature type="transmembrane region" description="Helical" evidence="1">
    <location>
        <begin position="204"/>
        <end position="221"/>
    </location>
</feature>
<keyword evidence="1" id="KW-0472">Membrane</keyword>
<feature type="transmembrane region" description="Helical" evidence="1">
    <location>
        <begin position="83"/>
        <end position="102"/>
    </location>
</feature>